<evidence type="ECO:0000313" key="1">
    <source>
        <dbReference type="EMBL" id="MCU6699330.1"/>
    </source>
</evidence>
<dbReference type="EMBL" id="JAOQJV010000003">
    <property type="protein sequence ID" value="MCU6699330.1"/>
    <property type="molecule type" value="Genomic_DNA"/>
</dbReference>
<protein>
    <submittedName>
        <fullName evidence="1">Type II toxin-antitoxin system RelB/DinJ family antitoxin</fullName>
    </submittedName>
</protein>
<accession>A0ABT2S413</accession>
<evidence type="ECO:0000313" key="2">
    <source>
        <dbReference type="Proteomes" id="UP001207605"/>
    </source>
</evidence>
<keyword evidence="2" id="KW-1185">Reference proteome</keyword>
<dbReference type="InterPro" id="IPR007337">
    <property type="entry name" value="RelB/DinJ"/>
</dbReference>
<gene>
    <name evidence="1" type="ORF">OCV65_03635</name>
</gene>
<reference evidence="1 2" key="1">
    <citation type="journal article" date="2021" name="ISME Commun">
        <title>Automated analysis of genomic sequences facilitates high-throughput and comprehensive description of bacteria.</title>
        <authorList>
            <person name="Hitch T.C.A."/>
        </authorList>
    </citation>
    <scope>NUCLEOTIDE SEQUENCE [LARGE SCALE GENOMIC DNA]</scope>
    <source>
        <strain evidence="1 2">Sanger_02</strain>
    </source>
</reference>
<sequence>MKCHKVMRCYHCGNLYARIEPDVKEKAESILSTLGIPASSAINMFYKQIILHRGLPFEVKIPSARPVDISTLSEAEFNEELEKGYDLKQSFIYDRLLFSYSKLKRKD</sequence>
<organism evidence="1 2">
    <name type="scientific">Dorea ammoniilytica</name>
    <dbReference type="NCBI Taxonomy" id="2981788"/>
    <lineage>
        <taxon>Bacteria</taxon>
        <taxon>Bacillati</taxon>
        <taxon>Bacillota</taxon>
        <taxon>Clostridia</taxon>
        <taxon>Lachnospirales</taxon>
        <taxon>Lachnospiraceae</taxon>
        <taxon>Dorea</taxon>
    </lineage>
</organism>
<dbReference type="InterPro" id="IPR013321">
    <property type="entry name" value="Arc_rbn_hlx_hlx"/>
</dbReference>
<dbReference type="NCBIfam" id="TIGR02384">
    <property type="entry name" value="RelB_DinJ"/>
    <property type="match status" value="1"/>
</dbReference>
<dbReference type="Proteomes" id="UP001207605">
    <property type="component" value="Unassembled WGS sequence"/>
</dbReference>
<proteinExistence type="predicted"/>
<dbReference type="RefSeq" id="WP_262580979.1">
    <property type="nucleotide sequence ID" value="NZ_JAOQJV010000003.1"/>
</dbReference>
<dbReference type="Pfam" id="PF04221">
    <property type="entry name" value="RelB"/>
    <property type="match status" value="1"/>
</dbReference>
<name>A0ABT2S413_9FIRM</name>
<dbReference type="Gene3D" id="1.10.1220.10">
    <property type="entry name" value="Met repressor-like"/>
    <property type="match status" value="1"/>
</dbReference>
<comment type="caution">
    <text evidence="1">The sequence shown here is derived from an EMBL/GenBank/DDBJ whole genome shotgun (WGS) entry which is preliminary data.</text>
</comment>